<protein>
    <submittedName>
        <fullName evidence="4">Glycosyltransferase</fullName>
    </submittedName>
</protein>
<dbReference type="CDD" id="cd00761">
    <property type="entry name" value="Glyco_tranf_GTA_type"/>
    <property type="match status" value="1"/>
</dbReference>
<evidence type="ECO:0000313" key="4">
    <source>
        <dbReference type="EMBL" id="HIQ82495.1"/>
    </source>
</evidence>
<proteinExistence type="predicted"/>
<dbReference type="InterPro" id="IPR001173">
    <property type="entry name" value="Glyco_trans_2-like"/>
</dbReference>
<gene>
    <name evidence="4" type="ORF">IAA52_05275</name>
</gene>
<comment type="caution">
    <text evidence="4">The sequence shown here is derived from an EMBL/GenBank/DDBJ whole genome shotgun (WGS) entry which is preliminary data.</text>
</comment>
<dbReference type="PANTHER" id="PTHR22916:SF51">
    <property type="entry name" value="GLYCOSYLTRANSFERASE EPSH-RELATED"/>
    <property type="match status" value="1"/>
</dbReference>
<evidence type="ECO:0000256" key="2">
    <source>
        <dbReference type="ARBA" id="ARBA00022679"/>
    </source>
</evidence>
<dbReference type="SUPFAM" id="SSF53448">
    <property type="entry name" value="Nucleotide-diphospho-sugar transferases"/>
    <property type="match status" value="1"/>
</dbReference>
<dbReference type="PANTHER" id="PTHR22916">
    <property type="entry name" value="GLYCOSYLTRANSFERASE"/>
    <property type="match status" value="1"/>
</dbReference>
<dbReference type="Gene3D" id="3.90.550.10">
    <property type="entry name" value="Spore Coat Polysaccharide Biosynthesis Protein SpsA, Chain A"/>
    <property type="match status" value="1"/>
</dbReference>
<name>A0A9D0ZLA1_9FIRM</name>
<dbReference type="EMBL" id="DVFZ01000051">
    <property type="protein sequence ID" value="HIQ82495.1"/>
    <property type="molecule type" value="Genomic_DNA"/>
</dbReference>
<dbReference type="InterPro" id="IPR029044">
    <property type="entry name" value="Nucleotide-diphossugar_trans"/>
</dbReference>
<dbReference type="GO" id="GO:0016757">
    <property type="term" value="F:glycosyltransferase activity"/>
    <property type="evidence" value="ECO:0007669"/>
    <property type="project" value="UniProtKB-KW"/>
</dbReference>
<dbReference type="AlphaFoldDB" id="A0A9D0ZLA1"/>
<accession>A0A9D0ZLA1</accession>
<reference evidence="4" key="2">
    <citation type="journal article" date="2021" name="PeerJ">
        <title>Extensive microbial diversity within the chicken gut microbiome revealed by metagenomics and culture.</title>
        <authorList>
            <person name="Gilroy R."/>
            <person name="Ravi A."/>
            <person name="Getino M."/>
            <person name="Pursley I."/>
            <person name="Horton D.L."/>
            <person name="Alikhan N.F."/>
            <person name="Baker D."/>
            <person name="Gharbi K."/>
            <person name="Hall N."/>
            <person name="Watson M."/>
            <person name="Adriaenssens E.M."/>
            <person name="Foster-Nyarko E."/>
            <person name="Jarju S."/>
            <person name="Secka A."/>
            <person name="Antonio M."/>
            <person name="Oren A."/>
            <person name="Chaudhuri R.R."/>
            <person name="La Ragione R."/>
            <person name="Hildebrand F."/>
            <person name="Pallen M.J."/>
        </authorList>
    </citation>
    <scope>NUCLEOTIDE SEQUENCE</scope>
    <source>
        <strain evidence="4">ChiSjej6B24-2974</strain>
    </source>
</reference>
<reference evidence="4" key="1">
    <citation type="submission" date="2020-10" db="EMBL/GenBank/DDBJ databases">
        <authorList>
            <person name="Gilroy R."/>
        </authorList>
    </citation>
    <scope>NUCLEOTIDE SEQUENCE</scope>
    <source>
        <strain evidence="4">ChiSjej6B24-2974</strain>
    </source>
</reference>
<keyword evidence="2" id="KW-0808">Transferase</keyword>
<sequence length="335" mass="38428">MDAKISVIVPVYKVEEFLPRCLRSLEEQTIFAELEVLLVDDGSPDGCGRICDEFAARHTNARVIHKANGGLSDARNAGMDAATGDYFLFLDSDDFLRPDACAFLRGKALESGADIVIFQLQEVYSDEGAALPPAFPPFRIADNRTLFSALANRDRGMTEIVCDKLFRRTLFEGLRFPVGVKCEDAFTIPTIISRAQTALVTGERLYFYRQRPGSIMHTRGDSMVDDRVAAHEEIVRMARKKYPESLEAAKARTYHIRIVCLNAILDCPHFRTHPSWKRHIRELRERLPDLLRTKHPFWLPTRRKAYAVLLCVCPDLALVYERIRFRERRRHLVYK</sequence>
<evidence type="ECO:0000256" key="1">
    <source>
        <dbReference type="ARBA" id="ARBA00022676"/>
    </source>
</evidence>
<organism evidence="4 5">
    <name type="scientific">Candidatus Pullichristensenella stercorigallinarum</name>
    <dbReference type="NCBI Taxonomy" id="2840909"/>
    <lineage>
        <taxon>Bacteria</taxon>
        <taxon>Bacillati</taxon>
        <taxon>Bacillota</taxon>
        <taxon>Clostridia</taxon>
        <taxon>Candidatus Pullichristensenella</taxon>
    </lineage>
</organism>
<keyword evidence="1" id="KW-0328">Glycosyltransferase</keyword>
<evidence type="ECO:0000313" key="5">
    <source>
        <dbReference type="Proteomes" id="UP000824260"/>
    </source>
</evidence>
<evidence type="ECO:0000259" key="3">
    <source>
        <dbReference type="Pfam" id="PF00535"/>
    </source>
</evidence>
<dbReference type="Proteomes" id="UP000824260">
    <property type="component" value="Unassembled WGS sequence"/>
</dbReference>
<feature type="domain" description="Glycosyltransferase 2-like" evidence="3">
    <location>
        <begin position="6"/>
        <end position="135"/>
    </location>
</feature>
<dbReference type="Pfam" id="PF00535">
    <property type="entry name" value="Glycos_transf_2"/>
    <property type="match status" value="1"/>
</dbReference>